<protein>
    <recommendedName>
        <fullName evidence="3">X-X-X-Leu-X-X-Gly heptad repeats</fullName>
    </recommendedName>
</protein>
<reference evidence="1" key="1">
    <citation type="submission" date="2021-01" db="EMBL/GenBank/DDBJ databases">
        <title>Genome public.</title>
        <authorList>
            <person name="Liu C."/>
            <person name="Sun Q."/>
        </authorList>
    </citation>
    <scope>NUCLEOTIDE SEQUENCE</scope>
    <source>
        <strain evidence="1">M6</strain>
    </source>
</reference>
<evidence type="ECO:0000313" key="2">
    <source>
        <dbReference type="Proteomes" id="UP000633365"/>
    </source>
</evidence>
<accession>A0A934WU54</accession>
<keyword evidence="2" id="KW-1185">Reference proteome</keyword>
<gene>
    <name evidence="1" type="ORF">JKK62_15090</name>
</gene>
<name>A0A934WU54_9FIRM</name>
<evidence type="ECO:0000313" key="1">
    <source>
        <dbReference type="EMBL" id="MBK6089949.1"/>
    </source>
</evidence>
<dbReference type="Proteomes" id="UP000633365">
    <property type="component" value="Unassembled WGS sequence"/>
</dbReference>
<dbReference type="AlphaFoldDB" id="A0A934WU54"/>
<evidence type="ECO:0008006" key="3">
    <source>
        <dbReference type="Google" id="ProtNLM"/>
    </source>
</evidence>
<sequence length="739" mass="77814">MMKRLIKLMSIILCLAIALSTSLMGVFALSLQGVSLKSDDDKATADEAPLYKEETVYVMAKADGTVDKIIVSDWIKNNDHADVIKDVAALGDIENVKTDASFTMDSDNMRVWQTNGEDLYIQGEGNTPLPVDLSLTYTLDGKVVTPDEIAGKSGDVTIRFDYTNNQYENVEIDGKEERIYVPFFMLSGLFLDSSQFSDVHVTNGKVVSDGDRIIVAGIAFPGLQHDLGLSRDTVEIPDYFEITAHTDNFKLGTTVTIAANGFFDEIGTDKIDSIEDLNDSLDKLDSAMSALIDGSSQLYSGLNTLLESSGTLTSGVDAIYDGSVQLNDGAKQVNNGAGALENGASTLSAGSVTLDNGALDLYSGLNTLDLNSSKLTNGSNATFSALLSTARSSLQSAGLDVPELTKDNYAAVLDQLVSQLSDDNVKAKATAAAKEKVTASVEANRDAVTAAVTAAVRENVEAQVTASVHDQVTAAVIGNLGYSVDEYNAAVAEGLVDEATQAQVAGAIESQMNSESTQSTITSLTDQNMQSDAVQATIASNTDAKIAALIDENMQSEEVQKAIADALASAKAGREKITALKAQLDSYGTFDSGLQDYTNGVGSAAGGASQLHSGTTTLRNGAADLSLGASQLHSGTQSLSDGASALTDGILTLKNGVPALTEGVTLLRDGAMTLNEGLKTFNTEGISKITSLKDSDLSKIATRLKATADVAKHYKSYSGLTDEMDGEVKFIYKTEEIEK</sequence>
<proteinExistence type="predicted"/>
<dbReference type="EMBL" id="JAEQMG010000163">
    <property type="protein sequence ID" value="MBK6089949.1"/>
    <property type="molecule type" value="Genomic_DNA"/>
</dbReference>
<dbReference type="NCBIfam" id="TIGR03057">
    <property type="entry name" value="xxxLxxG_by_4"/>
    <property type="match status" value="1"/>
</dbReference>
<organism evidence="1 2">
    <name type="scientific">Ruminococcus difficilis</name>
    <dbReference type="NCBI Taxonomy" id="2763069"/>
    <lineage>
        <taxon>Bacteria</taxon>
        <taxon>Bacillati</taxon>
        <taxon>Bacillota</taxon>
        <taxon>Clostridia</taxon>
        <taxon>Eubacteriales</taxon>
        <taxon>Oscillospiraceae</taxon>
        <taxon>Ruminococcus</taxon>
    </lineage>
</organism>
<dbReference type="Gene3D" id="1.10.287.950">
    <property type="entry name" value="Methyl-accepting chemotaxis protein"/>
    <property type="match status" value="2"/>
</dbReference>
<comment type="caution">
    <text evidence="1">The sequence shown here is derived from an EMBL/GenBank/DDBJ whole genome shotgun (WGS) entry which is preliminary data.</text>
</comment>
<dbReference type="InterPro" id="IPR023908">
    <property type="entry name" value="xxxLxxG_rpt"/>
</dbReference>